<accession>Q7BI80</accession>
<dbReference type="Proteomes" id="UP000275510">
    <property type="component" value="Chromosome"/>
</dbReference>
<feature type="transmembrane region" description="Helical" evidence="1">
    <location>
        <begin position="102"/>
        <end position="121"/>
    </location>
</feature>
<dbReference type="Pfam" id="PF01478">
    <property type="entry name" value="Peptidase_A24"/>
    <property type="match status" value="1"/>
</dbReference>
<evidence type="ECO:0000313" key="5">
    <source>
        <dbReference type="EMBL" id="VEJ16834.1"/>
    </source>
</evidence>
<organism evidence="3">
    <name type="scientific">Actinobacillus pleuropneumoniae</name>
    <name type="common">Haemophilus pleuropneumoniae</name>
    <dbReference type="NCBI Taxonomy" id="715"/>
    <lineage>
        <taxon>Bacteria</taxon>
        <taxon>Pseudomonadati</taxon>
        <taxon>Pseudomonadota</taxon>
        <taxon>Gammaproteobacteria</taxon>
        <taxon>Pasteurellales</taxon>
        <taxon>Pasteurellaceae</taxon>
        <taxon>Actinobacillus</taxon>
    </lineage>
</organism>
<reference evidence="3" key="1">
    <citation type="submission" date="2002-08" db="EMBL/GenBank/DDBJ databases">
        <title>Cloning and characterization of the type 4 fimbrial subunit gene (apfA) from Actinobacillus pleuropneumoniae.</title>
        <authorList>
            <person name="Stevenson A."/>
            <person name="MacDonald J."/>
            <person name="Roberts M."/>
        </authorList>
    </citation>
    <scope>NUCLEOTIDE SEQUENCE</scope>
    <source>
        <strain evidence="3">HK361</strain>
    </source>
</reference>
<keyword evidence="1" id="KW-0812">Transmembrane</keyword>
<keyword evidence="1" id="KW-1133">Transmembrane helix</keyword>
<dbReference type="GO" id="GO:0016020">
    <property type="term" value="C:membrane"/>
    <property type="evidence" value="ECO:0007669"/>
    <property type="project" value="InterPro"/>
</dbReference>
<reference evidence="4" key="3">
    <citation type="journal article" date="2021" name="Vet Sci">
        <title>O-Serogroups and Pathovirotypes of Escherichia coli Isolated from Post-Weaning Piglets Showing Diarrhoea and/or Oedema in South Korea.</title>
        <authorList>
            <person name="Byun J.W."/>
            <person name="Moon B.Y."/>
            <person name="Do K.H."/>
            <person name="Lee K."/>
            <person name="Lee H.Y."/>
            <person name="Kim W.I."/>
            <person name="So B."/>
            <person name="Lee W.K."/>
        </authorList>
    </citation>
    <scope>NUCLEOTIDE SEQUENCE</scope>
    <source>
        <strain evidence="4">84/14</strain>
    </source>
</reference>
<protein>
    <submittedName>
        <fullName evidence="5">Leader peptidase HopD</fullName>
    </submittedName>
    <submittedName>
        <fullName evidence="4">Prepilin peptidase</fullName>
    </submittedName>
    <submittedName>
        <fullName evidence="3">Putative type IV prepillin dependent peptidase</fullName>
    </submittedName>
</protein>
<dbReference type="Proteomes" id="UP001077788">
    <property type="component" value="Unassembled WGS sequence"/>
</dbReference>
<evidence type="ECO:0000313" key="4">
    <source>
        <dbReference type="EMBL" id="MCY6523546.1"/>
    </source>
</evidence>
<dbReference type="AlphaFoldDB" id="Q7BI80"/>
<dbReference type="EMBL" id="JAPQFC010000001">
    <property type="protein sequence ID" value="MCY6523546.1"/>
    <property type="molecule type" value="Genomic_DNA"/>
</dbReference>
<feature type="transmembrane region" description="Helical" evidence="1">
    <location>
        <begin position="172"/>
        <end position="194"/>
    </location>
</feature>
<reference evidence="5 6" key="2">
    <citation type="submission" date="2018-12" db="EMBL/GenBank/DDBJ databases">
        <authorList>
            <consortium name="Pathogen Informatics"/>
        </authorList>
    </citation>
    <scope>NUCLEOTIDE SEQUENCE [LARGE SCALE GENOMIC DNA]</scope>
    <source>
        <strain evidence="5 6">NCTC10976</strain>
    </source>
</reference>
<sequence length="221" mass="25586">MTIAQFVIVMSSPIFAWWCKRSIPQFAEYINRQIYSEYSTLLPIAYSYQDFRNASNLQPKYKWWGNLFYIVFPLLAFGIADPVVALLLMILCFLSALDYCYYLTDIRYVAAVFVLALLHSVEMAYQESLLFCCLFFGMLGLCSHLIFKKEILGSGDSLLFIALSPLFSLEEVFLLLLIASFSGIAFYLFYFLVMKKTLKKLPFIPFISFSTFVLIIDKIYI</sequence>
<feature type="transmembrane region" description="Helical" evidence="1">
    <location>
        <begin position="201"/>
        <end position="220"/>
    </location>
</feature>
<evidence type="ECO:0000313" key="6">
    <source>
        <dbReference type="Proteomes" id="UP000275510"/>
    </source>
</evidence>
<evidence type="ECO:0000313" key="3">
    <source>
        <dbReference type="EMBL" id="AAR32670.1"/>
    </source>
</evidence>
<feature type="transmembrane region" description="Helical" evidence="1">
    <location>
        <begin position="128"/>
        <end position="147"/>
    </location>
</feature>
<keyword evidence="1" id="KW-0472">Membrane</keyword>
<feature type="transmembrane region" description="Helical" evidence="1">
    <location>
        <begin position="67"/>
        <end position="96"/>
    </location>
</feature>
<proteinExistence type="predicted"/>
<reference evidence="4" key="4">
    <citation type="submission" date="2022-12" db="EMBL/GenBank/DDBJ databases">
        <authorList>
            <person name="Kardos G."/>
            <person name="Sarkozi R."/>
            <person name="Laczko L."/>
            <person name="Marton S."/>
            <person name="Makrai L."/>
            <person name="Banyai K."/>
            <person name="Fodor L."/>
        </authorList>
    </citation>
    <scope>NUCLEOTIDE SEQUENCE</scope>
    <source>
        <strain evidence="4">84/14</strain>
    </source>
</reference>
<dbReference type="InterPro" id="IPR000045">
    <property type="entry name" value="Prepilin_IV_endopep_pep"/>
</dbReference>
<dbReference type="EMBL" id="AF302997">
    <property type="protein sequence ID" value="AAR32670.1"/>
    <property type="molecule type" value="Genomic_DNA"/>
</dbReference>
<dbReference type="GO" id="GO:0004190">
    <property type="term" value="F:aspartic-type endopeptidase activity"/>
    <property type="evidence" value="ECO:0007669"/>
    <property type="project" value="InterPro"/>
</dbReference>
<gene>
    <name evidence="3" type="primary">apfD</name>
    <name evidence="5" type="synonym">hopD</name>
    <name evidence="5" type="ORF">NCTC10976_00935</name>
    <name evidence="4" type="ORF">OYG11_04735</name>
</gene>
<feature type="domain" description="Prepilin type IV endopeptidase peptidase" evidence="2">
    <location>
        <begin position="86"/>
        <end position="187"/>
    </location>
</feature>
<dbReference type="EMBL" id="LR134515">
    <property type="protein sequence ID" value="VEJ16834.1"/>
    <property type="molecule type" value="Genomic_DNA"/>
</dbReference>
<name>Q7BI80_ACTPL</name>
<evidence type="ECO:0000259" key="2">
    <source>
        <dbReference type="Pfam" id="PF01478"/>
    </source>
</evidence>
<evidence type="ECO:0000256" key="1">
    <source>
        <dbReference type="SAM" id="Phobius"/>
    </source>
</evidence>